<dbReference type="PANTHER" id="PTHR30115:SF11">
    <property type="entry name" value="NITROGEN REGULATORY PROTEIN P-II HOMOLOG"/>
    <property type="match status" value="1"/>
</dbReference>
<organism evidence="1">
    <name type="scientific">hydrothermal vent metagenome</name>
    <dbReference type="NCBI Taxonomy" id="652676"/>
    <lineage>
        <taxon>unclassified sequences</taxon>
        <taxon>metagenomes</taxon>
        <taxon>ecological metagenomes</taxon>
    </lineage>
</organism>
<dbReference type="PANTHER" id="PTHR30115">
    <property type="entry name" value="NITROGEN REGULATORY PROTEIN P-II"/>
    <property type="match status" value="1"/>
</dbReference>
<evidence type="ECO:0000313" key="1">
    <source>
        <dbReference type="EMBL" id="VAW59734.1"/>
    </source>
</evidence>
<proteinExistence type="predicted"/>
<dbReference type="GO" id="GO:0005829">
    <property type="term" value="C:cytosol"/>
    <property type="evidence" value="ECO:0007669"/>
    <property type="project" value="TreeGrafter"/>
</dbReference>
<protein>
    <recommendedName>
        <fullName evidence="2">Nitrogen regulatory protein P-II</fullName>
    </recommendedName>
</protein>
<sequence length="108" mass="11591">MSFRKITAIARPDLLNKIEDALKDAGVPGVSVSEVKGYGEYANRYAKDGMVAAIRIEVFIDAECAEAVAQAIMQAAHTGLEGDGIVAIAPVEQIYHVRTKEACIKKPC</sequence>
<name>A0A3B0XUB2_9ZZZZ</name>
<dbReference type="Gene3D" id="3.30.70.120">
    <property type="match status" value="1"/>
</dbReference>
<evidence type="ECO:0008006" key="2">
    <source>
        <dbReference type="Google" id="ProtNLM"/>
    </source>
</evidence>
<dbReference type="GO" id="GO:0005524">
    <property type="term" value="F:ATP binding"/>
    <property type="evidence" value="ECO:0007669"/>
    <property type="project" value="TreeGrafter"/>
</dbReference>
<dbReference type="InterPro" id="IPR002187">
    <property type="entry name" value="N-reg_PII"/>
</dbReference>
<dbReference type="InterPro" id="IPR015867">
    <property type="entry name" value="N-reg_PII/ATP_PRibTrfase_C"/>
</dbReference>
<dbReference type="GO" id="GO:0006808">
    <property type="term" value="P:regulation of nitrogen utilization"/>
    <property type="evidence" value="ECO:0007669"/>
    <property type="project" value="InterPro"/>
</dbReference>
<dbReference type="AlphaFoldDB" id="A0A3B0XUB2"/>
<dbReference type="Pfam" id="PF00543">
    <property type="entry name" value="P-II"/>
    <property type="match status" value="1"/>
</dbReference>
<dbReference type="EMBL" id="UOFG01000094">
    <property type="protein sequence ID" value="VAW59734.1"/>
    <property type="molecule type" value="Genomic_DNA"/>
</dbReference>
<reference evidence="1" key="1">
    <citation type="submission" date="2018-06" db="EMBL/GenBank/DDBJ databases">
        <authorList>
            <person name="Zhirakovskaya E."/>
        </authorList>
    </citation>
    <scope>NUCLEOTIDE SEQUENCE</scope>
</reference>
<dbReference type="PRINTS" id="PR00340">
    <property type="entry name" value="PIIGLNB"/>
</dbReference>
<dbReference type="GO" id="GO:0030234">
    <property type="term" value="F:enzyme regulator activity"/>
    <property type="evidence" value="ECO:0007669"/>
    <property type="project" value="InterPro"/>
</dbReference>
<dbReference type="SMART" id="SM00938">
    <property type="entry name" value="P-II"/>
    <property type="match status" value="1"/>
</dbReference>
<dbReference type="SUPFAM" id="SSF54913">
    <property type="entry name" value="GlnB-like"/>
    <property type="match status" value="1"/>
</dbReference>
<dbReference type="InterPro" id="IPR011322">
    <property type="entry name" value="N-reg_PII-like_a/b"/>
</dbReference>
<dbReference type="PROSITE" id="PS51343">
    <property type="entry name" value="PII_GLNB_DOM"/>
    <property type="match status" value="1"/>
</dbReference>
<accession>A0A3B0XUB2</accession>
<gene>
    <name evidence="1" type="ORF">MNBD_GAMMA11-1520</name>
</gene>